<organism evidence="1">
    <name type="scientific">Arundo donax</name>
    <name type="common">Giant reed</name>
    <name type="synonym">Donax arundinaceus</name>
    <dbReference type="NCBI Taxonomy" id="35708"/>
    <lineage>
        <taxon>Eukaryota</taxon>
        <taxon>Viridiplantae</taxon>
        <taxon>Streptophyta</taxon>
        <taxon>Embryophyta</taxon>
        <taxon>Tracheophyta</taxon>
        <taxon>Spermatophyta</taxon>
        <taxon>Magnoliopsida</taxon>
        <taxon>Liliopsida</taxon>
        <taxon>Poales</taxon>
        <taxon>Poaceae</taxon>
        <taxon>PACMAD clade</taxon>
        <taxon>Arundinoideae</taxon>
        <taxon>Arundineae</taxon>
        <taxon>Arundo</taxon>
    </lineage>
</organism>
<accession>A0A0A9A827</accession>
<reference evidence="1" key="1">
    <citation type="submission" date="2014-09" db="EMBL/GenBank/DDBJ databases">
        <authorList>
            <person name="Magalhaes I.L.F."/>
            <person name="Oliveira U."/>
            <person name="Santos F.R."/>
            <person name="Vidigal T.H.D.A."/>
            <person name="Brescovit A.D."/>
            <person name="Santos A.J."/>
        </authorList>
    </citation>
    <scope>NUCLEOTIDE SEQUENCE</scope>
    <source>
        <tissue evidence="1">Shoot tissue taken approximately 20 cm above the soil surface</tissue>
    </source>
</reference>
<proteinExistence type="predicted"/>
<sequence>MRSQCTSDLGGRRLVSETRQPGYLSLTSAEPTMAGLWSRSSTQAEGLVSFRLSTMAWQMR</sequence>
<dbReference type="EMBL" id="GBRH01252780">
    <property type="protein sequence ID" value="JAD45115.1"/>
    <property type="molecule type" value="Transcribed_RNA"/>
</dbReference>
<evidence type="ECO:0000313" key="1">
    <source>
        <dbReference type="EMBL" id="JAD45115.1"/>
    </source>
</evidence>
<name>A0A0A9A827_ARUDO</name>
<dbReference type="AlphaFoldDB" id="A0A0A9A827"/>
<protein>
    <submittedName>
        <fullName evidence="1">Uncharacterized protein</fullName>
    </submittedName>
</protein>
<reference evidence="1" key="2">
    <citation type="journal article" date="2015" name="Data Brief">
        <title>Shoot transcriptome of the giant reed, Arundo donax.</title>
        <authorList>
            <person name="Barrero R.A."/>
            <person name="Guerrero F.D."/>
            <person name="Moolhuijzen P."/>
            <person name="Goolsby J.A."/>
            <person name="Tidwell J."/>
            <person name="Bellgard S.E."/>
            <person name="Bellgard M.I."/>
        </authorList>
    </citation>
    <scope>NUCLEOTIDE SEQUENCE</scope>
    <source>
        <tissue evidence="1">Shoot tissue taken approximately 20 cm above the soil surface</tissue>
    </source>
</reference>